<dbReference type="InterPro" id="IPR002716">
    <property type="entry name" value="PIN_dom"/>
</dbReference>
<name>A0A5C7SHB6_THASP</name>
<organism evidence="9 10">
    <name type="scientific">Thauera aminoaromatica</name>
    <dbReference type="NCBI Taxonomy" id="164330"/>
    <lineage>
        <taxon>Bacteria</taxon>
        <taxon>Pseudomonadati</taxon>
        <taxon>Pseudomonadota</taxon>
        <taxon>Betaproteobacteria</taxon>
        <taxon>Rhodocyclales</taxon>
        <taxon>Zoogloeaceae</taxon>
        <taxon>Thauera</taxon>
    </lineage>
</organism>
<protein>
    <submittedName>
        <fullName evidence="9">PIN domain-containing protein</fullName>
    </submittedName>
</protein>
<dbReference type="Pfam" id="PF01850">
    <property type="entry name" value="PIN"/>
    <property type="match status" value="1"/>
</dbReference>
<proteinExistence type="inferred from homology"/>
<comment type="caution">
    <text evidence="9">The sequence shown here is derived from an EMBL/GenBank/DDBJ whole genome shotgun (WGS) entry which is preliminary data.</text>
</comment>
<keyword evidence="2" id="KW-1277">Toxin-antitoxin system</keyword>
<keyword evidence="6" id="KW-0460">Magnesium</keyword>
<dbReference type="Proteomes" id="UP000321192">
    <property type="component" value="Unassembled WGS sequence"/>
</dbReference>
<dbReference type="Gene3D" id="3.40.50.1010">
    <property type="entry name" value="5'-nuclease"/>
    <property type="match status" value="1"/>
</dbReference>
<dbReference type="GO" id="GO:0004518">
    <property type="term" value="F:nuclease activity"/>
    <property type="evidence" value="ECO:0007669"/>
    <property type="project" value="UniProtKB-KW"/>
</dbReference>
<evidence type="ECO:0000256" key="2">
    <source>
        <dbReference type="ARBA" id="ARBA00022649"/>
    </source>
</evidence>
<evidence type="ECO:0000256" key="6">
    <source>
        <dbReference type="ARBA" id="ARBA00022842"/>
    </source>
</evidence>
<gene>
    <name evidence="9" type="ORF">E6Q80_13950</name>
</gene>
<evidence type="ECO:0000256" key="7">
    <source>
        <dbReference type="ARBA" id="ARBA00038093"/>
    </source>
</evidence>
<keyword evidence="5" id="KW-0378">Hydrolase</keyword>
<evidence type="ECO:0000256" key="1">
    <source>
        <dbReference type="ARBA" id="ARBA00001946"/>
    </source>
</evidence>
<dbReference type="PANTHER" id="PTHR33653">
    <property type="entry name" value="RIBONUCLEASE VAPC2"/>
    <property type="match status" value="1"/>
</dbReference>
<feature type="domain" description="PIN" evidence="8">
    <location>
        <begin position="3"/>
        <end position="121"/>
    </location>
</feature>
<dbReference type="AlphaFoldDB" id="A0A5C7SHB6"/>
<evidence type="ECO:0000313" key="9">
    <source>
        <dbReference type="EMBL" id="TXH83170.1"/>
    </source>
</evidence>
<accession>A0A5C7SHB6</accession>
<dbReference type="GO" id="GO:0046872">
    <property type="term" value="F:metal ion binding"/>
    <property type="evidence" value="ECO:0007669"/>
    <property type="project" value="UniProtKB-KW"/>
</dbReference>
<dbReference type="GO" id="GO:0016787">
    <property type="term" value="F:hydrolase activity"/>
    <property type="evidence" value="ECO:0007669"/>
    <property type="project" value="UniProtKB-KW"/>
</dbReference>
<dbReference type="PANTHER" id="PTHR33653:SF1">
    <property type="entry name" value="RIBONUCLEASE VAPC2"/>
    <property type="match status" value="1"/>
</dbReference>
<keyword evidence="3" id="KW-0540">Nuclease</keyword>
<comment type="cofactor">
    <cofactor evidence="1">
        <name>Mg(2+)</name>
        <dbReference type="ChEBI" id="CHEBI:18420"/>
    </cofactor>
</comment>
<dbReference type="InterPro" id="IPR029060">
    <property type="entry name" value="PIN-like_dom_sf"/>
</dbReference>
<comment type="similarity">
    <text evidence="7">Belongs to the PINc/VapC protein family.</text>
</comment>
<dbReference type="RefSeq" id="WP_276659409.1">
    <property type="nucleotide sequence ID" value="NZ_JAYRXT010000514.1"/>
</dbReference>
<keyword evidence="4" id="KW-0479">Metal-binding</keyword>
<evidence type="ECO:0000256" key="4">
    <source>
        <dbReference type="ARBA" id="ARBA00022723"/>
    </source>
</evidence>
<evidence type="ECO:0000256" key="5">
    <source>
        <dbReference type="ARBA" id="ARBA00022801"/>
    </source>
</evidence>
<evidence type="ECO:0000259" key="8">
    <source>
        <dbReference type="Pfam" id="PF01850"/>
    </source>
</evidence>
<dbReference type="SUPFAM" id="SSF88723">
    <property type="entry name" value="PIN domain-like"/>
    <property type="match status" value="1"/>
</dbReference>
<sequence>MLLVDTNALIDVLEDDPRWADWSIDMLRRQSQVHRLAINPIIHAELSLTFSTVEALDEAVTDFGVEVAEISRPALLLAVKAFDAYRRNGGQRSKVLAEFFIGAHAAVEGWPILTRDPRKYRRYFPSVELVTP</sequence>
<evidence type="ECO:0000313" key="10">
    <source>
        <dbReference type="Proteomes" id="UP000321192"/>
    </source>
</evidence>
<dbReference type="EMBL" id="SSFD01000220">
    <property type="protein sequence ID" value="TXH83170.1"/>
    <property type="molecule type" value="Genomic_DNA"/>
</dbReference>
<evidence type="ECO:0000256" key="3">
    <source>
        <dbReference type="ARBA" id="ARBA00022722"/>
    </source>
</evidence>
<dbReference type="InterPro" id="IPR050556">
    <property type="entry name" value="Type_II_TA_system_RNase"/>
</dbReference>
<reference evidence="9 10" key="1">
    <citation type="submission" date="2018-09" db="EMBL/GenBank/DDBJ databases">
        <title>Metagenome Assembled Genomes from an Advanced Water Purification Facility.</title>
        <authorList>
            <person name="Stamps B.W."/>
            <person name="Spear J.R."/>
        </authorList>
    </citation>
    <scope>NUCLEOTIDE SEQUENCE [LARGE SCALE GENOMIC DNA]</scope>
    <source>
        <strain evidence="9">Bin_27_1</strain>
    </source>
</reference>